<dbReference type="STRING" id="457570.Nther_2664"/>
<protein>
    <recommendedName>
        <fullName evidence="2">Cysteine-rich domain-containing protein</fullName>
    </recommendedName>
</protein>
<evidence type="ECO:0000259" key="2">
    <source>
        <dbReference type="Pfam" id="PF02754"/>
    </source>
</evidence>
<dbReference type="Gene3D" id="1.20.1050.140">
    <property type="match status" value="1"/>
</dbReference>
<sequence length="276" mass="31135">MLGYYPGCTVRAQQDDGFERESLAILTALGVKVEELAEWECCGAIYPLTSDEYMPLLSSVRALKRTQEEDREGLLTLCSACYHVLKRVNNRMNQDQEAKKRVENYLEDEYDGSTKVYHLIEVLRDYAGYDALKKQVEKPLEGEKIACYYGCLLLRPESELGLLDAENPRLMDEILESLGAQAIKYPYRTDCCGSYHVAQQENVSNSASLKIIQSAKEAGATEMVTACPLCKHNLEYCQKDLDEEDKLPVSYITAPILRAFGGLEYIENQKINLAAN</sequence>
<name>B2A2B3_NATTJ</name>
<dbReference type="OrthoDB" id="9777685at2"/>
<dbReference type="eggNOG" id="COG2048">
    <property type="taxonomic scope" value="Bacteria"/>
</dbReference>
<dbReference type="HOGENOM" id="CLU_052147_1_0_9"/>
<feature type="domain" description="Cysteine-rich" evidence="2">
    <location>
        <begin position="3"/>
        <end position="86"/>
    </location>
</feature>
<evidence type="ECO:0000313" key="4">
    <source>
        <dbReference type="Proteomes" id="UP000001683"/>
    </source>
</evidence>
<dbReference type="Pfam" id="PF02754">
    <property type="entry name" value="CCG"/>
    <property type="match status" value="2"/>
</dbReference>
<evidence type="ECO:0000256" key="1">
    <source>
        <dbReference type="ARBA" id="ARBA00023002"/>
    </source>
</evidence>
<dbReference type="PANTHER" id="PTHR42947:SF1">
    <property type="entry name" value="COB--COM HETERODISULFIDE REDUCTASE SUBUNIT B 1"/>
    <property type="match status" value="1"/>
</dbReference>
<accession>B2A2B3</accession>
<dbReference type="RefSeq" id="WP_012449056.1">
    <property type="nucleotide sequence ID" value="NC_010718.1"/>
</dbReference>
<dbReference type="PANTHER" id="PTHR42947">
    <property type="entry name" value="COB--COM HETERODISULFIDE REDUCTASE SUBUNIT B 1"/>
    <property type="match status" value="1"/>
</dbReference>
<feature type="domain" description="Cysteine-rich" evidence="2">
    <location>
        <begin position="146"/>
        <end position="234"/>
    </location>
</feature>
<proteinExistence type="predicted"/>
<reference evidence="3 4" key="1">
    <citation type="submission" date="2008-04" db="EMBL/GenBank/DDBJ databases">
        <title>Complete sequence of chromosome of Natranaerobius thermophilus JW/NM-WN-LF.</title>
        <authorList>
            <consortium name="US DOE Joint Genome Institute"/>
            <person name="Copeland A."/>
            <person name="Lucas S."/>
            <person name="Lapidus A."/>
            <person name="Glavina del Rio T."/>
            <person name="Dalin E."/>
            <person name="Tice H."/>
            <person name="Bruce D."/>
            <person name="Goodwin L."/>
            <person name="Pitluck S."/>
            <person name="Chertkov O."/>
            <person name="Brettin T."/>
            <person name="Detter J.C."/>
            <person name="Han C."/>
            <person name="Kuske C.R."/>
            <person name="Schmutz J."/>
            <person name="Larimer F."/>
            <person name="Land M."/>
            <person name="Hauser L."/>
            <person name="Kyrpides N."/>
            <person name="Lykidis A."/>
            <person name="Mesbah N.M."/>
            <person name="Wiegel J."/>
        </authorList>
    </citation>
    <scope>NUCLEOTIDE SEQUENCE [LARGE SCALE GENOMIC DNA]</scope>
    <source>
        <strain evidence="4">ATCC BAA-1301 / DSM 18059 / JW/NM-WN-LF</strain>
    </source>
</reference>
<gene>
    <name evidence="3" type="ordered locus">Nther_2664</name>
</gene>
<dbReference type="AlphaFoldDB" id="B2A2B3"/>
<keyword evidence="4" id="KW-1185">Reference proteome</keyword>
<reference evidence="3 4" key="2">
    <citation type="journal article" date="2011" name="J. Bacteriol.">
        <title>Complete genome sequence of the anaerobic, halophilic alkalithermophile Natranaerobius thermophilus JW/NM-WN-LF.</title>
        <authorList>
            <person name="Zhao B."/>
            <person name="Mesbah N.M."/>
            <person name="Dalin E."/>
            <person name="Goodwin L."/>
            <person name="Nolan M."/>
            <person name="Pitluck S."/>
            <person name="Chertkov O."/>
            <person name="Brettin T.S."/>
            <person name="Han J."/>
            <person name="Larimer F.W."/>
            <person name="Land M.L."/>
            <person name="Hauser L."/>
            <person name="Kyrpides N."/>
            <person name="Wiegel J."/>
        </authorList>
    </citation>
    <scope>NUCLEOTIDE SEQUENCE [LARGE SCALE GENOMIC DNA]</scope>
    <source>
        <strain evidence="4">ATCC BAA-1301 / DSM 18059 / JW/NM-WN-LF</strain>
    </source>
</reference>
<organism evidence="3 4">
    <name type="scientific">Natranaerobius thermophilus (strain ATCC BAA-1301 / DSM 18059 / JW/NM-WN-LF)</name>
    <dbReference type="NCBI Taxonomy" id="457570"/>
    <lineage>
        <taxon>Bacteria</taxon>
        <taxon>Bacillati</taxon>
        <taxon>Bacillota</taxon>
        <taxon>Clostridia</taxon>
        <taxon>Natranaerobiales</taxon>
        <taxon>Natranaerobiaceae</taxon>
        <taxon>Natranaerobius</taxon>
    </lineage>
</organism>
<dbReference type="KEGG" id="nth:Nther_2664"/>
<dbReference type="InterPro" id="IPR004017">
    <property type="entry name" value="Cys_rich_dom"/>
</dbReference>
<dbReference type="EMBL" id="CP001034">
    <property type="protein sequence ID" value="ACB86219.1"/>
    <property type="molecule type" value="Genomic_DNA"/>
</dbReference>
<dbReference type="InterPro" id="IPR051278">
    <property type="entry name" value="HdrB/HdrD_reductase"/>
</dbReference>
<dbReference type="Proteomes" id="UP000001683">
    <property type="component" value="Chromosome"/>
</dbReference>
<dbReference type="InParanoid" id="B2A2B3"/>
<dbReference type="GO" id="GO:0016491">
    <property type="term" value="F:oxidoreductase activity"/>
    <property type="evidence" value="ECO:0007669"/>
    <property type="project" value="UniProtKB-KW"/>
</dbReference>
<keyword evidence="1" id="KW-0560">Oxidoreductase</keyword>
<evidence type="ECO:0000313" key="3">
    <source>
        <dbReference type="EMBL" id="ACB86219.1"/>
    </source>
</evidence>